<feature type="coiled-coil region" evidence="19">
    <location>
        <begin position="310"/>
        <end position="418"/>
    </location>
</feature>
<evidence type="ECO:0000259" key="20">
    <source>
        <dbReference type="PROSITE" id="PS51131"/>
    </source>
</evidence>
<keyword evidence="9" id="KW-0378">Hydrolase</keyword>
<dbReference type="PANTHER" id="PTHR18867:SF12">
    <property type="entry name" value="DNA REPAIR PROTEIN RAD50"/>
    <property type="match status" value="1"/>
</dbReference>
<dbReference type="GO" id="GO:0005524">
    <property type="term" value="F:ATP binding"/>
    <property type="evidence" value="ECO:0007669"/>
    <property type="project" value="UniProtKB-KW"/>
</dbReference>
<evidence type="ECO:0000256" key="2">
    <source>
        <dbReference type="ARBA" id="ARBA00004123"/>
    </source>
</evidence>
<dbReference type="GO" id="GO:0006302">
    <property type="term" value="P:double-strand break repair"/>
    <property type="evidence" value="ECO:0007669"/>
    <property type="project" value="InterPro"/>
</dbReference>
<dbReference type="FunFam" id="3.40.50.300:FF:001195">
    <property type="entry name" value="DNA repair protein rad50"/>
    <property type="match status" value="1"/>
</dbReference>
<feature type="coiled-coil region" evidence="19">
    <location>
        <begin position="475"/>
        <end position="559"/>
    </location>
</feature>
<gene>
    <name evidence="21" type="ORF">DPMN_117302</name>
</gene>
<name>A0A9D4KQ48_DREPO</name>
<keyword evidence="16" id="KW-0469">Meiosis</keyword>
<keyword evidence="5" id="KW-0158">Chromosome</keyword>
<dbReference type="EMBL" id="JAIWYP010000004">
    <property type="protein sequence ID" value="KAH3843771.1"/>
    <property type="molecule type" value="Genomic_DNA"/>
</dbReference>
<comment type="similarity">
    <text evidence="4">Belongs to the SMC family. RAD50 subfamily.</text>
</comment>
<keyword evidence="8" id="KW-0227">DNA damage</keyword>
<protein>
    <recommendedName>
        <fullName evidence="20">Zinc-hook domain-containing protein</fullName>
    </recommendedName>
</protein>
<keyword evidence="14" id="KW-0234">DNA repair</keyword>
<evidence type="ECO:0000256" key="10">
    <source>
        <dbReference type="ARBA" id="ARBA00022833"/>
    </source>
</evidence>
<dbReference type="GO" id="GO:0046872">
    <property type="term" value="F:metal ion binding"/>
    <property type="evidence" value="ECO:0007669"/>
    <property type="project" value="UniProtKB-UniRule"/>
</dbReference>
<dbReference type="InterPro" id="IPR004584">
    <property type="entry name" value="Rad50_eukaryotes"/>
</dbReference>
<reference evidence="21" key="2">
    <citation type="submission" date="2020-11" db="EMBL/GenBank/DDBJ databases">
        <authorList>
            <person name="McCartney M.A."/>
            <person name="Auch B."/>
            <person name="Kono T."/>
            <person name="Mallez S."/>
            <person name="Becker A."/>
            <person name="Gohl D.M."/>
            <person name="Silverstein K.A.T."/>
            <person name="Koren S."/>
            <person name="Bechman K.B."/>
            <person name="Herman A."/>
            <person name="Abrahante J.E."/>
            <person name="Garbe J."/>
        </authorList>
    </citation>
    <scope>NUCLEOTIDE SEQUENCE</scope>
    <source>
        <strain evidence="21">Duluth1</strain>
        <tissue evidence="21">Whole animal</tissue>
    </source>
</reference>
<comment type="caution">
    <text evidence="21">The sequence shown here is derived from an EMBL/GenBank/DDBJ whole genome shotgun (WGS) entry which is preliminary data.</text>
</comment>
<dbReference type="Pfam" id="PF04423">
    <property type="entry name" value="Rad50_zn_hook"/>
    <property type="match status" value="1"/>
</dbReference>
<dbReference type="GO" id="GO:0051880">
    <property type="term" value="F:G-quadruplex DNA binding"/>
    <property type="evidence" value="ECO:0007669"/>
    <property type="project" value="TreeGrafter"/>
</dbReference>
<evidence type="ECO:0000256" key="3">
    <source>
        <dbReference type="ARBA" id="ARBA00004286"/>
    </source>
</evidence>
<evidence type="ECO:0000256" key="8">
    <source>
        <dbReference type="ARBA" id="ARBA00022763"/>
    </source>
</evidence>
<keyword evidence="10 18" id="KW-0862">Zinc</keyword>
<feature type="coiled-coil region" evidence="19">
    <location>
        <begin position="709"/>
        <end position="947"/>
    </location>
</feature>
<comment type="catalytic activity">
    <reaction evidence="17">
        <text>ATP + H2O = ADP + phosphate + H(+)</text>
        <dbReference type="Rhea" id="RHEA:13065"/>
        <dbReference type="ChEBI" id="CHEBI:15377"/>
        <dbReference type="ChEBI" id="CHEBI:15378"/>
        <dbReference type="ChEBI" id="CHEBI:30616"/>
        <dbReference type="ChEBI" id="CHEBI:43474"/>
        <dbReference type="ChEBI" id="CHEBI:456216"/>
    </reaction>
</comment>
<dbReference type="InterPro" id="IPR038729">
    <property type="entry name" value="Rad50/SbcC_AAA"/>
</dbReference>
<dbReference type="GO" id="GO:0000794">
    <property type="term" value="C:condensed nuclear chromosome"/>
    <property type="evidence" value="ECO:0007669"/>
    <property type="project" value="TreeGrafter"/>
</dbReference>
<keyword evidence="13 19" id="KW-0175">Coiled coil</keyword>
<evidence type="ECO:0000256" key="6">
    <source>
        <dbReference type="ARBA" id="ARBA00022723"/>
    </source>
</evidence>
<dbReference type="NCBIfam" id="TIGR00606">
    <property type="entry name" value="rad50"/>
    <property type="match status" value="1"/>
</dbReference>
<dbReference type="GO" id="GO:0007004">
    <property type="term" value="P:telomere maintenance via telomerase"/>
    <property type="evidence" value="ECO:0007669"/>
    <property type="project" value="TreeGrafter"/>
</dbReference>
<organism evidence="21 22">
    <name type="scientific">Dreissena polymorpha</name>
    <name type="common">Zebra mussel</name>
    <name type="synonym">Mytilus polymorpha</name>
    <dbReference type="NCBI Taxonomy" id="45954"/>
    <lineage>
        <taxon>Eukaryota</taxon>
        <taxon>Metazoa</taxon>
        <taxon>Spiralia</taxon>
        <taxon>Lophotrochozoa</taxon>
        <taxon>Mollusca</taxon>
        <taxon>Bivalvia</taxon>
        <taxon>Autobranchia</taxon>
        <taxon>Heteroconchia</taxon>
        <taxon>Euheterodonta</taxon>
        <taxon>Imparidentia</taxon>
        <taxon>Neoheterodontei</taxon>
        <taxon>Myida</taxon>
        <taxon>Dreissenoidea</taxon>
        <taxon>Dreissenidae</taxon>
        <taxon>Dreissena</taxon>
    </lineage>
</organism>
<evidence type="ECO:0000256" key="7">
    <source>
        <dbReference type="ARBA" id="ARBA00022741"/>
    </source>
</evidence>
<evidence type="ECO:0000256" key="18">
    <source>
        <dbReference type="PROSITE-ProRule" id="PRU00471"/>
    </source>
</evidence>
<dbReference type="Proteomes" id="UP000828390">
    <property type="component" value="Unassembled WGS sequence"/>
</dbReference>
<evidence type="ECO:0000256" key="19">
    <source>
        <dbReference type="SAM" id="Coils"/>
    </source>
</evidence>
<evidence type="ECO:0000256" key="1">
    <source>
        <dbReference type="ARBA" id="ARBA00001947"/>
    </source>
</evidence>
<accession>A0A9D4KQ48</accession>
<dbReference type="Pfam" id="PF13476">
    <property type="entry name" value="AAA_23"/>
    <property type="match status" value="1"/>
</dbReference>
<sequence>MSKIEKMSIQGIRSFGPDEDNKQLIQFQTPLTLILGPNGTGKTTIIECLKYMTTGVMPPGCLKGGAFIHDPKVAGEREVKGQVKLQFRDISNKPLIVQRSLTATQKGKKVEMKTLDGVITRMNAAGEKQSISSKCMDLDREMISSLGVSKPVLESVIFCHQEDANWPLGEGRAVKEKFDAIFASTRYVKALESIKKTKKEQDEKLKLYRVEIQHLKQNKETAQKLEADLRETEDKLTQSKDSVKQVDEQLAPIQEKLKKIDDQSAEIYNIQNNITKWSSEKKQLDKSTAELQQQIEIEFKGSDEELKKVLADFQDKLEERQKTLKEYESQNTELSRLLEKTDREKSSILVEVGRLEQEAQRQQENVQKRDDMIKEYAEEYNFPGFQGPIVDEKYKLFLKSMQGKLEQMMNDTKQKKEEFDSRESEIQSKIDELRTNKTKLEHSVLMKKETMAENREKVKVINRKLSAIEASSGRLDQIKLELRRHEVDLETQEGSVNPEDLKKEIASLTKEKAAREAKISELNSEMNKLTLQSSAQAELDMYKKEMVTKQENVRRLRAKRESMIKNLLGTMPSDSKIREEIEEYISNQTNEVHKSRSKMQQINNSLSQLEAQRKMYMEQNNKKEGELKGLEERVYKVCGSQNFDEGLSLVQDKVEKARVQRGSLLGAEHFFKKYKEDLEKLNPCCPLCHRAFDSDQEVKDLVLELRENLRKVPVKLEKATKEVEEYQEQYDQIMQLKPLRAQMEVLEKEELPTLKTSLKRCQDETHKLKEQLADVEEALDIQDSDAQMAKEAQPDIVMIDRYQGEVVELERKIRDQSAKLVGGGTGRTLQKVIEEKEELQIQVDDASKQLDRKRNKLNEHMESVQVLRATITSLREEKLGIENDLQQRLKLEEDKGTLEAQDSTLDMEIKEATEQLRPLEKKINGFIKEKEASIAEKEEKIEIAKAE</sequence>
<evidence type="ECO:0000256" key="12">
    <source>
        <dbReference type="ARBA" id="ARBA00022842"/>
    </source>
</evidence>
<evidence type="ECO:0000256" key="5">
    <source>
        <dbReference type="ARBA" id="ARBA00022454"/>
    </source>
</evidence>
<dbReference type="GO" id="GO:0030870">
    <property type="term" value="C:Mre11 complex"/>
    <property type="evidence" value="ECO:0007669"/>
    <property type="project" value="InterPro"/>
</dbReference>
<evidence type="ECO:0000256" key="4">
    <source>
        <dbReference type="ARBA" id="ARBA00009439"/>
    </source>
</evidence>
<keyword evidence="11" id="KW-0067">ATP-binding</keyword>
<keyword evidence="7" id="KW-0547">Nucleotide-binding</keyword>
<feature type="coiled-coil region" evidence="19">
    <location>
        <begin position="592"/>
        <end position="633"/>
    </location>
</feature>
<feature type="coiled-coil region" evidence="19">
    <location>
        <begin position="191"/>
        <end position="249"/>
    </location>
</feature>
<evidence type="ECO:0000256" key="13">
    <source>
        <dbReference type="ARBA" id="ARBA00023054"/>
    </source>
</evidence>
<feature type="non-terminal residue" evidence="21">
    <location>
        <position position="947"/>
    </location>
</feature>
<dbReference type="SUPFAM" id="SSF52540">
    <property type="entry name" value="P-loop containing nucleoside triphosphate hydrolases"/>
    <property type="match status" value="1"/>
</dbReference>
<dbReference type="PANTHER" id="PTHR18867">
    <property type="entry name" value="RAD50"/>
    <property type="match status" value="1"/>
</dbReference>
<dbReference type="InterPro" id="IPR027417">
    <property type="entry name" value="P-loop_NTPase"/>
</dbReference>
<keyword evidence="6 18" id="KW-0479">Metal-binding</keyword>
<dbReference type="Gene3D" id="3.40.50.300">
    <property type="entry name" value="P-loop containing nucleotide triphosphate hydrolases"/>
    <property type="match status" value="1"/>
</dbReference>
<proteinExistence type="inferred from homology"/>
<evidence type="ECO:0000256" key="14">
    <source>
        <dbReference type="ARBA" id="ARBA00023204"/>
    </source>
</evidence>
<keyword evidence="12" id="KW-0460">Magnesium</keyword>
<evidence type="ECO:0000313" key="22">
    <source>
        <dbReference type="Proteomes" id="UP000828390"/>
    </source>
</evidence>
<dbReference type="GO" id="GO:0003691">
    <property type="term" value="F:double-stranded telomeric DNA binding"/>
    <property type="evidence" value="ECO:0007669"/>
    <property type="project" value="TreeGrafter"/>
</dbReference>
<dbReference type="AlphaFoldDB" id="A0A9D4KQ48"/>
<dbReference type="GO" id="GO:0000722">
    <property type="term" value="P:telomere maintenance via recombination"/>
    <property type="evidence" value="ECO:0007669"/>
    <property type="project" value="TreeGrafter"/>
</dbReference>
<feature type="binding site" evidence="18">
    <location>
        <position position="688"/>
    </location>
    <ligand>
        <name>Zn(2+)</name>
        <dbReference type="ChEBI" id="CHEBI:29105"/>
    </ligand>
</feature>
<evidence type="ECO:0000256" key="11">
    <source>
        <dbReference type="ARBA" id="ARBA00022840"/>
    </source>
</evidence>
<feature type="binding site" evidence="18">
    <location>
        <position position="685"/>
    </location>
    <ligand>
        <name>Zn(2+)</name>
        <dbReference type="ChEBI" id="CHEBI:29105"/>
    </ligand>
</feature>
<keyword evidence="15" id="KW-0539">Nucleus</keyword>
<dbReference type="GO" id="GO:0043047">
    <property type="term" value="F:single-stranded telomeric DNA binding"/>
    <property type="evidence" value="ECO:0007669"/>
    <property type="project" value="TreeGrafter"/>
</dbReference>
<dbReference type="PROSITE" id="PS51131">
    <property type="entry name" value="ZN_HOOK"/>
    <property type="match status" value="1"/>
</dbReference>
<feature type="domain" description="Zinc-hook" evidence="20">
    <location>
        <begin position="640"/>
        <end position="738"/>
    </location>
</feature>
<evidence type="ECO:0000256" key="9">
    <source>
        <dbReference type="ARBA" id="ARBA00022801"/>
    </source>
</evidence>
<dbReference type="GO" id="GO:0016887">
    <property type="term" value="F:ATP hydrolysis activity"/>
    <property type="evidence" value="ECO:0007669"/>
    <property type="project" value="InterPro"/>
</dbReference>
<dbReference type="InterPro" id="IPR013134">
    <property type="entry name" value="Zn_hook_RAD50"/>
</dbReference>
<comment type="cofactor">
    <cofactor evidence="1">
        <name>Zn(2+)</name>
        <dbReference type="ChEBI" id="CHEBI:29105"/>
    </cofactor>
</comment>
<dbReference type="GO" id="GO:0070192">
    <property type="term" value="P:chromosome organization involved in meiotic cell cycle"/>
    <property type="evidence" value="ECO:0007669"/>
    <property type="project" value="TreeGrafter"/>
</dbReference>
<evidence type="ECO:0000256" key="15">
    <source>
        <dbReference type="ARBA" id="ARBA00023242"/>
    </source>
</evidence>
<evidence type="ECO:0000313" key="21">
    <source>
        <dbReference type="EMBL" id="KAH3843771.1"/>
    </source>
</evidence>
<evidence type="ECO:0000256" key="16">
    <source>
        <dbReference type="ARBA" id="ARBA00023254"/>
    </source>
</evidence>
<keyword evidence="22" id="KW-1185">Reference proteome</keyword>
<comment type="subcellular location">
    <subcellularLocation>
        <location evidence="3">Chromosome</location>
    </subcellularLocation>
    <subcellularLocation>
        <location evidence="2">Nucleus</location>
    </subcellularLocation>
</comment>
<evidence type="ECO:0000256" key="17">
    <source>
        <dbReference type="ARBA" id="ARBA00049360"/>
    </source>
</evidence>
<reference evidence="21" key="1">
    <citation type="journal article" date="2019" name="bioRxiv">
        <title>The Genome of the Zebra Mussel, Dreissena polymorpha: A Resource for Invasive Species Research.</title>
        <authorList>
            <person name="McCartney M.A."/>
            <person name="Auch B."/>
            <person name="Kono T."/>
            <person name="Mallez S."/>
            <person name="Zhang Y."/>
            <person name="Obille A."/>
            <person name="Becker A."/>
            <person name="Abrahante J.E."/>
            <person name="Garbe J."/>
            <person name="Badalamenti J.P."/>
            <person name="Herman A."/>
            <person name="Mangelson H."/>
            <person name="Liachko I."/>
            <person name="Sullivan S."/>
            <person name="Sone E.D."/>
            <person name="Koren S."/>
            <person name="Silverstein K.A.T."/>
            <person name="Beckman K.B."/>
            <person name="Gohl D.M."/>
        </authorList>
    </citation>
    <scope>NUCLEOTIDE SEQUENCE</scope>
    <source>
        <strain evidence="21">Duluth1</strain>
        <tissue evidence="21">Whole animal</tissue>
    </source>
</reference>